<feature type="signal peptide" evidence="2">
    <location>
        <begin position="1"/>
        <end position="31"/>
    </location>
</feature>
<dbReference type="InterPro" id="IPR010131">
    <property type="entry name" value="MdtP/NodT-like"/>
</dbReference>
<dbReference type="Pfam" id="PF02321">
    <property type="entry name" value="OEP"/>
    <property type="match status" value="2"/>
</dbReference>
<keyword evidence="2" id="KW-0812">Transmembrane</keyword>
<keyword evidence="2" id="KW-0472">Membrane</keyword>
<dbReference type="RefSeq" id="WP_105533049.1">
    <property type="nucleotide sequence ID" value="NZ_PUGF01000017.1"/>
</dbReference>
<name>A0A2S9GW54_9BURK</name>
<dbReference type="SUPFAM" id="SSF56954">
    <property type="entry name" value="Outer membrane efflux proteins (OEP)"/>
    <property type="match status" value="1"/>
</dbReference>
<comment type="caution">
    <text evidence="3">The sequence shown here is derived from an EMBL/GenBank/DDBJ whole genome shotgun (WGS) entry which is preliminary data.</text>
</comment>
<dbReference type="Gene3D" id="2.20.200.10">
    <property type="entry name" value="Outer membrane efflux proteins (OEP)"/>
    <property type="match status" value="1"/>
</dbReference>
<evidence type="ECO:0000256" key="2">
    <source>
        <dbReference type="RuleBase" id="RU362097"/>
    </source>
</evidence>
<keyword evidence="4" id="KW-1185">Reference proteome</keyword>
<dbReference type="GO" id="GO:0005886">
    <property type="term" value="C:plasma membrane"/>
    <property type="evidence" value="ECO:0007669"/>
    <property type="project" value="UniProtKB-SubCell"/>
</dbReference>
<dbReference type="Proteomes" id="UP000237839">
    <property type="component" value="Unassembled WGS sequence"/>
</dbReference>
<evidence type="ECO:0000256" key="1">
    <source>
        <dbReference type="ARBA" id="ARBA00007613"/>
    </source>
</evidence>
<dbReference type="NCBIfam" id="TIGR01845">
    <property type="entry name" value="outer_NodT"/>
    <property type="match status" value="1"/>
</dbReference>
<evidence type="ECO:0000313" key="3">
    <source>
        <dbReference type="EMBL" id="PRC91957.1"/>
    </source>
</evidence>
<dbReference type="InterPro" id="IPR003423">
    <property type="entry name" value="OMP_efflux"/>
</dbReference>
<evidence type="ECO:0000313" key="4">
    <source>
        <dbReference type="Proteomes" id="UP000237839"/>
    </source>
</evidence>
<feature type="chain" id="PRO_5015371088" evidence="2">
    <location>
        <begin position="32"/>
        <end position="499"/>
    </location>
</feature>
<protein>
    <submittedName>
        <fullName evidence="3">Efflux transporter, outer membrane factor (OMF) lipoprotein, NodT family</fullName>
    </submittedName>
</protein>
<comment type="subcellular location">
    <subcellularLocation>
        <location evidence="2">Cell membrane</location>
        <topology evidence="2">Lipid-anchor</topology>
    </subcellularLocation>
</comment>
<accession>A0A2S9GW54</accession>
<sequence>MTSIFAYSLKQRRLMMTLPAALLLLSGCAVGPDFTRPAAPAVNGYTQEPLATKTVSAPVAGGEAQYFASAEHIPQQWWTLFQSPALNKLIEQALKNNPNLQQAEAALRVAQETVYAQQGAYYPSVSANFTPTRQKEALNSVSSSAASGASLFNLHTAQLNVSYTADVFGNNRRQVENLQAQADSQRFLREAAYLTLTSNVVTAAVQEASLRAQISATNAMIKIEQEQLDLFQRQFELGAVAQANVVAQVATLAQTKAMLPPLQKQLAQQRDLLAALVGGFPGDPMPETFELSMLQLPRKLPVSLPSQLVQQRPDVRSAEEQLHAASALVGVAQSNMLPQFTLSASGGSMSTQISQLFSPGNSFWTLVGGITQPLFDGGTLLHKKRAAEAAYDEAAAQYRSTVISAFQNVADTLQALQFDADGLQTALIAERAAAESLAIARRQVELGDIGYVTLLAAEQSYQLSVLTLVQAQANRYADTAALFQAMGGGWWNQADNVAR</sequence>
<keyword evidence="2 3" id="KW-0449">Lipoprotein</keyword>
<dbReference type="GO" id="GO:0015562">
    <property type="term" value="F:efflux transmembrane transporter activity"/>
    <property type="evidence" value="ECO:0007669"/>
    <property type="project" value="InterPro"/>
</dbReference>
<keyword evidence="2" id="KW-0732">Signal</keyword>
<keyword evidence="2" id="KW-0564">Palmitate</keyword>
<comment type="similarity">
    <text evidence="1 2">Belongs to the outer membrane factor (OMF) (TC 1.B.17) family.</text>
</comment>
<dbReference type="AlphaFoldDB" id="A0A2S9GW54"/>
<proteinExistence type="inferred from homology"/>
<dbReference type="PANTHER" id="PTHR30203:SF33">
    <property type="entry name" value="BLR4455 PROTEIN"/>
    <property type="match status" value="1"/>
</dbReference>
<dbReference type="OrthoDB" id="9770517at2"/>
<dbReference type="Gene3D" id="1.20.1600.10">
    <property type="entry name" value="Outer membrane efflux proteins (OEP)"/>
    <property type="match status" value="1"/>
</dbReference>
<dbReference type="EMBL" id="PUGF01000017">
    <property type="protein sequence ID" value="PRC91957.1"/>
    <property type="molecule type" value="Genomic_DNA"/>
</dbReference>
<keyword evidence="2" id="KW-1134">Transmembrane beta strand</keyword>
<organism evidence="3 4">
    <name type="scientific">Solimicrobium silvestre</name>
    <dbReference type="NCBI Taxonomy" id="2099400"/>
    <lineage>
        <taxon>Bacteria</taxon>
        <taxon>Pseudomonadati</taxon>
        <taxon>Pseudomonadota</taxon>
        <taxon>Betaproteobacteria</taxon>
        <taxon>Burkholderiales</taxon>
        <taxon>Oxalobacteraceae</taxon>
        <taxon>Solimicrobium</taxon>
    </lineage>
</organism>
<gene>
    <name evidence="3" type="ORF">S2091_3299</name>
</gene>
<reference evidence="3 4" key="1">
    <citation type="submission" date="2018-02" db="EMBL/GenBank/DDBJ databases">
        <title>Solimicrobium silvestre gen. nov., sp. nov., isolated from alpine forest soil.</title>
        <authorList>
            <person name="Margesin R."/>
            <person name="Albuquerque L."/>
            <person name="Zhang D.-C."/>
            <person name="Froufe H.J.C."/>
            <person name="Severino R."/>
            <person name="Roxo I."/>
            <person name="Egas C."/>
            <person name="Da Costa M.S."/>
        </authorList>
    </citation>
    <scope>NUCLEOTIDE SEQUENCE [LARGE SCALE GENOMIC DNA]</scope>
    <source>
        <strain evidence="3 4">S20-91</strain>
    </source>
</reference>
<dbReference type="PANTHER" id="PTHR30203">
    <property type="entry name" value="OUTER MEMBRANE CATION EFFLUX PROTEIN"/>
    <property type="match status" value="1"/>
</dbReference>